<dbReference type="InterPro" id="IPR045851">
    <property type="entry name" value="AMP-bd_C_sf"/>
</dbReference>
<comment type="caution">
    <text evidence="9">The sequence shown here is derived from an EMBL/GenBank/DDBJ whole genome shotgun (WGS) entry which is preliminary data.</text>
</comment>
<evidence type="ECO:0000256" key="5">
    <source>
        <dbReference type="ARBA" id="ARBA00022840"/>
    </source>
</evidence>
<sequence length="545" mass="58262">MDHSIDENSGFCAVTGIFHSKRARLPVPSTPQLSLPAFLQQQSCGNSTSTAYIDFSNGSSISYAQLHAHIKAVAAGLALLLGLRKGDVLLLLSPNSIHFVIFLQAALSIGVVITTSNPVSLPTEISHQVEQCAAKCIATTAALVQKVADLHLPLILLGDVPQSARLPPHVPLSRLITVHADSFPSIPVYQEDTALLLFSSGTTGTSKGVILSHKNLIAQAVFFINRPGLTGSPARVYLCFVPMFHAYGLAIFSSAVLGKGFPIVLLPKFDMVQMLLAIQNYKVTYLPLVPPVLLALAKSSLVEKYDLSSLREISVGAAPVSKDLIMTFKARFPDVVVLQGYGLTESAAVGATILTAEESREFSSVGLLSPNTEAKIVHVDSGSPLPPNHSGEIWLRGPTIMKGYLGQPEATASTVDKEGWLRTGDLGYINSNGFCFIIDRLKELIKYKGFQVAPAELEDVLLSHPLIQDAAVVPHPDEEAGQIPVGYIVVAGGATLSAAEAIDFVAERVAPYKKIRKVSFVRSIPKTPSGKILRRQLIAKAGSKL</sequence>
<dbReference type="Pfam" id="PF00501">
    <property type="entry name" value="AMP-binding"/>
    <property type="match status" value="1"/>
</dbReference>
<dbReference type="Gene3D" id="3.40.50.12780">
    <property type="entry name" value="N-terminal domain of ligase-like"/>
    <property type="match status" value="1"/>
</dbReference>
<dbReference type="EC" id="6.2.1.12" evidence="2"/>
<dbReference type="FunFam" id="3.40.50.12780:FF:000003">
    <property type="entry name" value="Long-chain-fatty-acid--CoA ligase FadD"/>
    <property type="match status" value="1"/>
</dbReference>
<dbReference type="InterPro" id="IPR020845">
    <property type="entry name" value="AMP-binding_CS"/>
</dbReference>
<dbReference type="SUPFAM" id="SSF56801">
    <property type="entry name" value="Acetyl-CoA synthetase-like"/>
    <property type="match status" value="1"/>
</dbReference>
<dbReference type="AlphaFoldDB" id="A0A9D4V2V1"/>
<evidence type="ECO:0000259" key="7">
    <source>
        <dbReference type="Pfam" id="PF00501"/>
    </source>
</evidence>
<dbReference type="PANTHER" id="PTHR24096">
    <property type="entry name" value="LONG-CHAIN-FATTY-ACID--COA LIGASE"/>
    <property type="match status" value="1"/>
</dbReference>
<dbReference type="EMBL" id="JABFUD020000006">
    <property type="protein sequence ID" value="KAI5078750.1"/>
    <property type="molecule type" value="Genomic_DNA"/>
</dbReference>
<dbReference type="OrthoDB" id="10253869at2759"/>
<dbReference type="PANTHER" id="PTHR24096:SF149">
    <property type="entry name" value="AMP-BINDING DOMAIN-CONTAINING PROTEIN-RELATED"/>
    <property type="match status" value="1"/>
</dbReference>
<dbReference type="CDD" id="cd05904">
    <property type="entry name" value="4CL"/>
    <property type="match status" value="1"/>
</dbReference>
<evidence type="ECO:0000313" key="10">
    <source>
        <dbReference type="Proteomes" id="UP000886520"/>
    </source>
</evidence>
<dbReference type="PROSITE" id="PS00455">
    <property type="entry name" value="AMP_BINDING"/>
    <property type="match status" value="1"/>
</dbReference>
<feature type="domain" description="AMP-binding enzyme C-terminal" evidence="8">
    <location>
        <begin position="456"/>
        <end position="531"/>
    </location>
</feature>
<dbReference type="GO" id="GO:0005524">
    <property type="term" value="F:ATP binding"/>
    <property type="evidence" value="ECO:0007669"/>
    <property type="project" value="UniProtKB-KW"/>
</dbReference>
<gene>
    <name evidence="9" type="ORF">GOP47_0006421</name>
</gene>
<protein>
    <recommendedName>
        <fullName evidence="2">4-coumarate--CoA ligase</fullName>
        <ecNumber evidence="2">6.2.1.12</ecNumber>
    </recommendedName>
</protein>
<keyword evidence="4" id="KW-0547">Nucleotide-binding</keyword>
<dbReference type="Gene3D" id="3.30.300.30">
    <property type="match status" value="1"/>
</dbReference>
<evidence type="ECO:0000256" key="6">
    <source>
        <dbReference type="ARBA" id="ARBA00034252"/>
    </source>
</evidence>
<dbReference type="Pfam" id="PF13193">
    <property type="entry name" value="AMP-binding_C"/>
    <property type="match status" value="1"/>
</dbReference>
<organism evidence="9 10">
    <name type="scientific">Adiantum capillus-veneris</name>
    <name type="common">Maidenhair fern</name>
    <dbReference type="NCBI Taxonomy" id="13818"/>
    <lineage>
        <taxon>Eukaryota</taxon>
        <taxon>Viridiplantae</taxon>
        <taxon>Streptophyta</taxon>
        <taxon>Embryophyta</taxon>
        <taxon>Tracheophyta</taxon>
        <taxon>Polypodiopsida</taxon>
        <taxon>Polypodiidae</taxon>
        <taxon>Polypodiales</taxon>
        <taxon>Pteridineae</taxon>
        <taxon>Pteridaceae</taxon>
        <taxon>Vittarioideae</taxon>
        <taxon>Adiantum</taxon>
    </lineage>
</organism>
<dbReference type="Proteomes" id="UP000886520">
    <property type="component" value="Chromosome 6"/>
</dbReference>
<evidence type="ECO:0000256" key="2">
    <source>
        <dbReference type="ARBA" id="ARBA00012959"/>
    </source>
</evidence>
<accession>A0A9D4V2V1</accession>
<evidence type="ECO:0000256" key="4">
    <source>
        <dbReference type="ARBA" id="ARBA00022741"/>
    </source>
</evidence>
<dbReference type="GO" id="GO:0016207">
    <property type="term" value="F:4-coumarate-CoA ligase activity"/>
    <property type="evidence" value="ECO:0007669"/>
    <property type="project" value="UniProtKB-EC"/>
</dbReference>
<evidence type="ECO:0000313" key="9">
    <source>
        <dbReference type="EMBL" id="KAI5078750.1"/>
    </source>
</evidence>
<comment type="catalytic activity">
    <reaction evidence="6">
        <text>(E)-4-coumarate + ATP + CoA = (E)-4-coumaroyl-CoA + AMP + diphosphate</text>
        <dbReference type="Rhea" id="RHEA:19641"/>
        <dbReference type="ChEBI" id="CHEBI:12876"/>
        <dbReference type="ChEBI" id="CHEBI:30616"/>
        <dbReference type="ChEBI" id="CHEBI:33019"/>
        <dbReference type="ChEBI" id="CHEBI:57287"/>
        <dbReference type="ChEBI" id="CHEBI:85008"/>
        <dbReference type="ChEBI" id="CHEBI:456215"/>
        <dbReference type="EC" id="6.2.1.12"/>
    </reaction>
    <physiologicalReaction direction="left-to-right" evidence="6">
        <dbReference type="Rhea" id="RHEA:19642"/>
    </physiologicalReaction>
</comment>
<keyword evidence="10" id="KW-1185">Reference proteome</keyword>
<dbReference type="InterPro" id="IPR042099">
    <property type="entry name" value="ANL_N_sf"/>
</dbReference>
<name>A0A9D4V2V1_ADICA</name>
<keyword evidence="5" id="KW-0067">ATP-binding</keyword>
<proteinExistence type="inferred from homology"/>
<evidence type="ECO:0000259" key="8">
    <source>
        <dbReference type="Pfam" id="PF13193"/>
    </source>
</evidence>
<dbReference type="InterPro" id="IPR000873">
    <property type="entry name" value="AMP-dep_synth/lig_dom"/>
</dbReference>
<feature type="domain" description="AMP-dependent synthetase/ligase" evidence="7">
    <location>
        <begin position="46"/>
        <end position="405"/>
    </location>
</feature>
<evidence type="ECO:0000256" key="1">
    <source>
        <dbReference type="ARBA" id="ARBA00006432"/>
    </source>
</evidence>
<dbReference type="InterPro" id="IPR025110">
    <property type="entry name" value="AMP-bd_C"/>
</dbReference>
<evidence type="ECO:0000256" key="3">
    <source>
        <dbReference type="ARBA" id="ARBA00022598"/>
    </source>
</evidence>
<dbReference type="FunFam" id="3.30.300.30:FF:000007">
    <property type="entry name" value="4-coumarate--CoA ligase 2"/>
    <property type="match status" value="1"/>
</dbReference>
<comment type="similarity">
    <text evidence="1">Belongs to the ATP-dependent AMP-binding enzyme family.</text>
</comment>
<reference evidence="9" key="1">
    <citation type="submission" date="2021-01" db="EMBL/GenBank/DDBJ databases">
        <title>Adiantum capillus-veneris genome.</title>
        <authorList>
            <person name="Fang Y."/>
            <person name="Liao Q."/>
        </authorList>
    </citation>
    <scope>NUCLEOTIDE SEQUENCE</scope>
    <source>
        <strain evidence="9">H3</strain>
        <tissue evidence="9">Leaf</tissue>
    </source>
</reference>
<keyword evidence="3" id="KW-0436">Ligase</keyword>